<keyword evidence="1" id="KW-0472">Membrane</keyword>
<name>A0ABW6K1A6_9BACI</name>
<evidence type="ECO:0000313" key="3">
    <source>
        <dbReference type="Proteomes" id="UP001601058"/>
    </source>
</evidence>
<gene>
    <name evidence="2" type="ORF">ACFYKT_13600</name>
</gene>
<comment type="caution">
    <text evidence="2">The sequence shown here is derived from an EMBL/GenBank/DDBJ whole genome shotgun (WGS) entry which is preliminary data.</text>
</comment>
<feature type="transmembrane region" description="Helical" evidence="1">
    <location>
        <begin position="80"/>
        <end position="104"/>
    </location>
</feature>
<dbReference type="Proteomes" id="UP001601058">
    <property type="component" value="Unassembled WGS sequence"/>
</dbReference>
<dbReference type="RefSeq" id="WP_389220440.1">
    <property type="nucleotide sequence ID" value="NZ_JBIACJ010000007.1"/>
</dbReference>
<organism evidence="2 3">
    <name type="scientific">Cytobacillus mangrovibacter</name>
    <dbReference type="NCBI Taxonomy" id="3299024"/>
    <lineage>
        <taxon>Bacteria</taxon>
        <taxon>Bacillati</taxon>
        <taxon>Bacillota</taxon>
        <taxon>Bacilli</taxon>
        <taxon>Bacillales</taxon>
        <taxon>Bacillaceae</taxon>
        <taxon>Cytobacillus</taxon>
    </lineage>
</organism>
<feature type="transmembrane region" description="Helical" evidence="1">
    <location>
        <begin position="12"/>
        <end position="33"/>
    </location>
</feature>
<evidence type="ECO:0000313" key="2">
    <source>
        <dbReference type="EMBL" id="MFE8697372.1"/>
    </source>
</evidence>
<evidence type="ECO:0000256" key="1">
    <source>
        <dbReference type="SAM" id="Phobius"/>
    </source>
</evidence>
<accession>A0ABW6K1A6</accession>
<proteinExistence type="predicted"/>
<protein>
    <submittedName>
        <fullName evidence="2">Uncharacterized protein</fullName>
    </submittedName>
</protein>
<keyword evidence="1" id="KW-0812">Transmembrane</keyword>
<sequence>MTKNYEPRHIALAISIVIAILSLFLIIFIPQTVADIVHYSSGVWHVFVPKENLIVYGIGFFLLFLASLILFIFNMKKRGIYLSIACVLLSLIPFYMGSQSYLIFSNDSISLSPILSSKVTDYTWNDVKSVTFYEGEEGERSEYVFIFHDGHSITLEDNAYFQKIVTNLEIKLAEVNLRVDRVMLDSH</sequence>
<keyword evidence="1" id="KW-1133">Transmembrane helix</keyword>
<feature type="transmembrane region" description="Helical" evidence="1">
    <location>
        <begin position="53"/>
        <end position="73"/>
    </location>
</feature>
<reference evidence="2 3" key="1">
    <citation type="submission" date="2024-08" db="EMBL/GenBank/DDBJ databases">
        <title>Two novel Cytobacillus novel species.</title>
        <authorList>
            <person name="Liu G."/>
        </authorList>
    </citation>
    <scope>NUCLEOTIDE SEQUENCE [LARGE SCALE GENOMIC DNA]</scope>
    <source>
        <strain evidence="2 3">FJAT-53684</strain>
    </source>
</reference>
<keyword evidence="3" id="KW-1185">Reference proteome</keyword>
<dbReference type="EMBL" id="JBIACJ010000007">
    <property type="protein sequence ID" value="MFE8697372.1"/>
    <property type="molecule type" value="Genomic_DNA"/>
</dbReference>